<evidence type="ECO:0000313" key="3">
    <source>
        <dbReference type="Proteomes" id="UP000654345"/>
    </source>
</evidence>
<gene>
    <name evidence="2" type="ORF">KSB_95730</name>
</gene>
<protein>
    <recommendedName>
        <fullName evidence="1">Transposase putative helix-turn-helix domain-containing protein</fullName>
    </recommendedName>
</protein>
<evidence type="ECO:0000259" key="1">
    <source>
        <dbReference type="Pfam" id="PF12323"/>
    </source>
</evidence>
<name>A0ABQ3V868_9CHLR</name>
<dbReference type="RefSeq" id="WP_236039206.1">
    <property type="nucleotide sequence ID" value="NZ_BNJG01000009.1"/>
</dbReference>
<accession>A0ABQ3V868</accession>
<sequence>MEDAKDTPEPQAAEAPLPVRVKAYVYRLYPTRKQEGTLLWTLRRCKELYNAGLEERTLAYQMAGVSISYRTQADQLPQIKQERPEYQEIHSQVQQDVLRRLDKAMQAFFRRVAE</sequence>
<reference evidence="2 3" key="1">
    <citation type="journal article" date="2021" name="Int. J. Syst. Evol. Microbiol.">
        <title>Reticulibacter mediterranei gen. nov., sp. nov., within the new family Reticulibacteraceae fam. nov., and Ktedonospora formicarum gen. nov., sp. nov., Ktedonobacter robiniae sp. nov., Dictyobacter formicarum sp. nov. and Dictyobacter arantiisoli sp. nov., belonging to the class Ktedonobacteria.</title>
        <authorList>
            <person name="Yabe S."/>
            <person name="Zheng Y."/>
            <person name="Wang C.M."/>
            <person name="Sakai Y."/>
            <person name="Abe K."/>
            <person name="Yokota A."/>
            <person name="Donadio S."/>
            <person name="Cavaletti L."/>
            <person name="Monciardini P."/>
        </authorList>
    </citation>
    <scope>NUCLEOTIDE SEQUENCE [LARGE SCALE GENOMIC DNA]</scope>
    <source>
        <strain evidence="2 3">SOSP1-30</strain>
    </source>
</reference>
<dbReference type="Proteomes" id="UP000654345">
    <property type="component" value="Unassembled WGS sequence"/>
</dbReference>
<evidence type="ECO:0000313" key="2">
    <source>
        <dbReference type="EMBL" id="GHO61098.1"/>
    </source>
</evidence>
<keyword evidence="3" id="KW-1185">Reference proteome</keyword>
<proteinExistence type="predicted"/>
<dbReference type="EMBL" id="BNJG01000009">
    <property type="protein sequence ID" value="GHO61098.1"/>
    <property type="molecule type" value="Genomic_DNA"/>
</dbReference>
<feature type="domain" description="Transposase putative helix-turn-helix" evidence="1">
    <location>
        <begin position="22"/>
        <end position="61"/>
    </location>
</feature>
<organism evidence="2 3">
    <name type="scientific">Ktedonobacter robiniae</name>
    <dbReference type="NCBI Taxonomy" id="2778365"/>
    <lineage>
        <taxon>Bacteria</taxon>
        <taxon>Bacillati</taxon>
        <taxon>Chloroflexota</taxon>
        <taxon>Ktedonobacteria</taxon>
        <taxon>Ktedonobacterales</taxon>
        <taxon>Ktedonobacteraceae</taxon>
        <taxon>Ktedonobacter</taxon>
    </lineage>
</organism>
<comment type="caution">
    <text evidence="2">The sequence shown here is derived from an EMBL/GenBank/DDBJ whole genome shotgun (WGS) entry which is preliminary data.</text>
</comment>
<dbReference type="InterPro" id="IPR021027">
    <property type="entry name" value="Transposase_put_HTH"/>
</dbReference>
<dbReference type="Pfam" id="PF12323">
    <property type="entry name" value="HTH_OrfB_IS605"/>
    <property type="match status" value="1"/>
</dbReference>